<evidence type="ECO:0000256" key="4">
    <source>
        <dbReference type="ARBA" id="ARBA00023163"/>
    </source>
</evidence>
<dbReference type="PANTHER" id="PTHR31845:SF10">
    <property type="entry name" value="ZN(II)2CYS6 TRANSCRIPTION FACTOR (EUROFUNG)"/>
    <property type="match status" value="1"/>
</dbReference>
<dbReference type="PANTHER" id="PTHR31845">
    <property type="entry name" value="FINGER DOMAIN PROTEIN, PUTATIVE-RELATED"/>
    <property type="match status" value="1"/>
</dbReference>
<dbReference type="Proteomes" id="UP001595075">
    <property type="component" value="Unassembled WGS sequence"/>
</dbReference>
<gene>
    <name evidence="7" type="ORF">VTL71DRAFT_6665</name>
</gene>
<evidence type="ECO:0000256" key="2">
    <source>
        <dbReference type="ARBA" id="ARBA00023015"/>
    </source>
</evidence>
<evidence type="ECO:0000256" key="5">
    <source>
        <dbReference type="ARBA" id="ARBA00023242"/>
    </source>
</evidence>
<name>A0ABR4BXJ6_9HELO</name>
<keyword evidence="8" id="KW-1185">Reference proteome</keyword>
<evidence type="ECO:0008006" key="9">
    <source>
        <dbReference type="Google" id="ProtNLM"/>
    </source>
</evidence>
<dbReference type="InterPro" id="IPR001138">
    <property type="entry name" value="Zn2Cys6_DnaBD"/>
</dbReference>
<sequence length="448" mass="50257">MSAMEIDAPSSKSTKPRTNFAGIRELGVRACGTCVKAKVKCIPNVQKGRCHRCNRLDKACEPSSTPSRRRATHVAQLEQKLDNLVTLLSGPNRGGDEHRSGSSSSPSKSPTASDQPRKTPNPVDRVIETPSIDYTIPNIAVAPSTSPLPYDDYVARTQVYDFGITKQEASFLLLEYRTQQADQLPFVVIPPDATSDSLRRERPMLWKAVMTAASYQNALRQEALGWKLMEEFVSRIMLRAEKSLDLLQALIVHLAWYHYHCVGNPQIQNLLSLARTMALSLGYHRSQTPKGRFKTSANEPESISRQHWESQNLPVTSKTLEEWRAFAGCFFLSALTVPTCRRTMPVYTEHLENVCRTIAQLHEHKTDVFILPLIMVQNVVLKVSTAFADPNMEMGTAPVKMFVDSLHSELRAIKIGLPFDLIEDYTFDACYKVSSFPSQSTDGRNFHT</sequence>
<comment type="caution">
    <text evidence="7">The sequence shown here is derived from an EMBL/GenBank/DDBJ whole genome shotgun (WGS) entry which is preliminary data.</text>
</comment>
<evidence type="ECO:0000313" key="8">
    <source>
        <dbReference type="Proteomes" id="UP001595075"/>
    </source>
</evidence>
<evidence type="ECO:0000256" key="6">
    <source>
        <dbReference type="SAM" id="MobiDB-lite"/>
    </source>
</evidence>
<feature type="non-terminal residue" evidence="7">
    <location>
        <position position="448"/>
    </location>
</feature>
<comment type="subcellular location">
    <subcellularLocation>
        <location evidence="1">Nucleus</location>
    </subcellularLocation>
</comment>
<dbReference type="SUPFAM" id="SSF57701">
    <property type="entry name" value="Zn2/Cys6 DNA-binding domain"/>
    <property type="match status" value="1"/>
</dbReference>
<keyword evidence="4" id="KW-0804">Transcription</keyword>
<dbReference type="Gene3D" id="4.10.240.10">
    <property type="entry name" value="Zn(2)-C6 fungal-type DNA-binding domain"/>
    <property type="match status" value="1"/>
</dbReference>
<organism evidence="7 8">
    <name type="scientific">Oculimacula yallundae</name>
    <dbReference type="NCBI Taxonomy" id="86028"/>
    <lineage>
        <taxon>Eukaryota</taxon>
        <taxon>Fungi</taxon>
        <taxon>Dikarya</taxon>
        <taxon>Ascomycota</taxon>
        <taxon>Pezizomycotina</taxon>
        <taxon>Leotiomycetes</taxon>
        <taxon>Helotiales</taxon>
        <taxon>Ploettnerulaceae</taxon>
        <taxon>Oculimacula</taxon>
    </lineage>
</organism>
<keyword evidence="3" id="KW-0238">DNA-binding</keyword>
<dbReference type="InterPro" id="IPR051089">
    <property type="entry name" value="prtT"/>
</dbReference>
<keyword evidence="5" id="KW-0539">Nucleus</keyword>
<evidence type="ECO:0000313" key="7">
    <source>
        <dbReference type="EMBL" id="KAL2062399.1"/>
    </source>
</evidence>
<keyword evidence="2" id="KW-0805">Transcription regulation</keyword>
<feature type="region of interest" description="Disordered" evidence="6">
    <location>
        <begin position="87"/>
        <end position="125"/>
    </location>
</feature>
<evidence type="ECO:0000256" key="3">
    <source>
        <dbReference type="ARBA" id="ARBA00023125"/>
    </source>
</evidence>
<accession>A0ABR4BXJ6</accession>
<evidence type="ECO:0000256" key="1">
    <source>
        <dbReference type="ARBA" id="ARBA00004123"/>
    </source>
</evidence>
<dbReference type="CDD" id="cd12148">
    <property type="entry name" value="fungal_TF_MHR"/>
    <property type="match status" value="1"/>
</dbReference>
<proteinExistence type="predicted"/>
<feature type="compositionally biased region" description="Low complexity" evidence="6">
    <location>
        <begin position="101"/>
        <end position="113"/>
    </location>
</feature>
<dbReference type="EMBL" id="JAZHXI010000017">
    <property type="protein sequence ID" value="KAL2062399.1"/>
    <property type="molecule type" value="Genomic_DNA"/>
</dbReference>
<dbReference type="CDD" id="cd00067">
    <property type="entry name" value="GAL4"/>
    <property type="match status" value="1"/>
</dbReference>
<reference evidence="7 8" key="1">
    <citation type="journal article" date="2024" name="Commun. Biol.">
        <title>Comparative genomic analysis of thermophilic fungi reveals convergent evolutionary adaptations and gene losses.</title>
        <authorList>
            <person name="Steindorff A.S."/>
            <person name="Aguilar-Pontes M.V."/>
            <person name="Robinson A.J."/>
            <person name="Andreopoulos B."/>
            <person name="LaButti K."/>
            <person name="Kuo A."/>
            <person name="Mondo S."/>
            <person name="Riley R."/>
            <person name="Otillar R."/>
            <person name="Haridas S."/>
            <person name="Lipzen A."/>
            <person name="Grimwood J."/>
            <person name="Schmutz J."/>
            <person name="Clum A."/>
            <person name="Reid I.D."/>
            <person name="Moisan M.C."/>
            <person name="Butler G."/>
            <person name="Nguyen T.T.M."/>
            <person name="Dewar K."/>
            <person name="Conant G."/>
            <person name="Drula E."/>
            <person name="Henrissat B."/>
            <person name="Hansel C."/>
            <person name="Singer S."/>
            <person name="Hutchinson M.I."/>
            <person name="de Vries R.P."/>
            <person name="Natvig D.O."/>
            <person name="Powell A.J."/>
            <person name="Tsang A."/>
            <person name="Grigoriev I.V."/>
        </authorList>
    </citation>
    <scope>NUCLEOTIDE SEQUENCE [LARGE SCALE GENOMIC DNA]</scope>
    <source>
        <strain evidence="7 8">CBS 494.80</strain>
    </source>
</reference>
<protein>
    <recommendedName>
        <fullName evidence="9">Zn(2)-C6 fungal-type domain-containing protein</fullName>
    </recommendedName>
</protein>
<dbReference type="InterPro" id="IPR036864">
    <property type="entry name" value="Zn2-C6_fun-type_DNA-bd_sf"/>
</dbReference>